<comment type="caution">
    <text evidence="1">The sequence shown here is derived from an EMBL/GenBank/DDBJ whole genome shotgun (WGS) entry which is preliminary data.</text>
</comment>
<gene>
    <name evidence="1" type="ORF">N7515_002878</name>
</gene>
<dbReference type="Proteomes" id="UP001149079">
    <property type="component" value="Unassembled WGS sequence"/>
</dbReference>
<name>A0A9W9L9T8_9EURO</name>
<evidence type="ECO:0000313" key="2">
    <source>
        <dbReference type="Proteomes" id="UP001149079"/>
    </source>
</evidence>
<keyword evidence="2" id="KW-1185">Reference proteome</keyword>
<sequence length="222" mass="23955">MHDTVNGKPETAAFDAVLIRSLTVAGLGVTCTKAHGRPIYCHPCFVLVVVPGPIDRPISIRAAATAATHPSERFLTLKQNADLILGFPYDLYGTQSQKRQWPQAAAARIFLQENYSFLIGEYIFNAPSFKRNSLDWVLCISAVETTSGVIPTLQRSHAQAGFGNTDTLALSTRDTADEIVSDDGVLSVGDTEDGHDDVSHMCGVLVHCCSTEKVSRCSGSSR</sequence>
<accession>A0A9W9L9T8</accession>
<reference evidence="1" key="1">
    <citation type="submission" date="2022-11" db="EMBL/GenBank/DDBJ databases">
        <authorList>
            <person name="Petersen C."/>
        </authorList>
    </citation>
    <scope>NUCLEOTIDE SEQUENCE</scope>
    <source>
        <strain evidence="1">IBT 22155</strain>
    </source>
</reference>
<dbReference type="RefSeq" id="XP_056525735.1">
    <property type="nucleotide sequence ID" value="XM_056663622.1"/>
</dbReference>
<dbReference type="EMBL" id="JAPQKL010000002">
    <property type="protein sequence ID" value="KAJ5144091.1"/>
    <property type="molecule type" value="Genomic_DNA"/>
</dbReference>
<organism evidence="1 2">
    <name type="scientific">Penicillium bovifimosum</name>
    <dbReference type="NCBI Taxonomy" id="126998"/>
    <lineage>
        <taxon>Eukaryota</taxon>
        <taxon>Fungi</taxon>
        <taxon>Dikarya</taxon>
        <taxon>Ascomycota</taxon>
        <taxon>Pezizomycotina</taxon>
        <taxon>Eurotiomycetes</taxon>
        <taxon>Eurotiomycetidae</taxon>
        <taxon>Eurotiales</taxon>
        <taxon>Aspergillaceae</taxon>
        <taxon>Penicillium</taxon>
    </lineage>
</organism>
<proteinExistence type="predicted"/>
<reference evidence="1" key="2">
    <citation type="journal article" date="2023" name="IMA Fungus">
        <title>Comparative genomic study of the Penicillium genus elucidates a diverse pangenome and 15 lateral gene transfer events.</title>
        <authorList>
            <person name="Petersen C."/>
            <person name="Sorensen T."/>
            <person name="Nielsen M.R."/>
            <person name="Sondergaard T.E."/>
            <person name="Sorensen J.L."/>
            <person name="Fitzpatrick D.A."/>
            <person name="Frisvad J.C."/>
            <person name="Nielsen K.L."/>
        </authorList>
    </citation>
    <scope>NUCLEOTIDE SEQUENCE</scope>
    <source>
        <strain evidence="1">IBT 22155</strain>
    </source>
</reference>
<protein>
    <submittedName>
        <fullName evidence="1">Uncharacterized protein</fullName>
    </submittedName>
</protein>
<dbReference type="AlphaFoldDB" id="A0A9W9L9T8"/>
<dbReference type="OrthoDB" id="4353832at2759"/>
<dbReference type="GeneID" id="81402792"/>
<evidence type="ECO:0000313" key="1">
    <source>
        <dbReference type="EMBL" id="KAJ5144091.1"/>
    </source>
</evidence>